<feature type="domain" description="PAC" evidence="5">
    <location>
        <begin position="192"/>
        <end position="245"/>
    </location>
</feature>
<dbReference type="PATRIC" id="fig|1658765.3.peg.1680"/>
<feature type="domain" description="Histidine kinase" evidence="3">
    <location>
        <begin position="233"/>
        <end position="351"/>
    </location>
</feature>
<dbReference type="Pfam" id="PF02518">
    <property type="entry name" value="HATPase_c"/>
    <property type="match status" value="1"/>
</dbReference>
<evidence type="ECO:0000313" key="7">
    <source>
        <dbReference type="Proteomes" id="UP000036102"/>
    </source>
</evidence>
<dbReference type="PROSITE" id="PS50112">
    <property type="entry name" value="PAS"/>
    <property type="match status" value="1"/>
</dbReference>
<dbReference type="InterPro" id="IPR036890">
    <property type="entry name" value="HATPase_C_sf"/>
</dbReference>
<dbReference type="InterPro" id="IPR001610">
    <property type="entry name" value="PAC"/>
</dbReference>
<dbReference type="GO" id="GO:0004673">
    <property type="term" value="F:protein histidine kinase activity"/>
    <property type="evidence" value="ECO:0007669"/>
    <property type="project" value="UniProtKB-EC"/>
</dbReference>
<dbReference type="SMART" id="SM00387">
    <property type="entry name" value="HATPase_c"/>
    <property type="match status" value="1"/>
</dbReference>
<dbReference type="SUPFAM" id="SSF55785">
    <property type="entry name" value="PYP-like sensor domain (PAS domain)"/>
    <property type="match status" value="1"/>
</dbReference>
<proteinExistence type="predicted"/>
<dbReference type="Gene3D" id="3.30.450.20">
    <property type="entry name" value="PAS domain"/>
    <property type="match status" value="1"/>
</dbReference>
<reference evidence="6 7" key="1">
    <citation type="submission" date="2015-06" db="EMBL/GenBank/DDBJ databases">
        <title>Marinobacter subterrani, a genetically tractable neutrophilic iron-oxidizing strain isolated from the Soudan Iron Mine.</title>
        <authorList>
            <person name="Bonis B.M."/>
            <person name="Gralnick J.A."/>
        </authorList>
    </citation>
    <scope>NUCLEOTIDE SEQUENCE [LARGE SCALE GENOMIC DNA]</scope>
    <source>
        <strain evidence="6 7">JG233</strain>
    </source>
</reference>
<dbReference type="InterPro" id="IPR005467">
    <property type="entry name" value="His_kinase_dom"/>
</dbReference>
<protein>
    <recommendedName>
        <fullName evidence="2">histidine kinase</fullName>
        <ecNumber evidence="2">2.7.13.3</ecNumber>
    </recommendedName>
</protein>
<dbReference type="CDD" id="cd00130">
    <property type="entry name" value="PAS"/>
    <property type="match status" value="1"/>
</dbReference>
<keyword evidence="7" id="KW-1185">Reference proteome</keyword>
<dbReference type="InterPro" id="IPR035965">
    <property type="entry name" value="PAS-like_dom_sf"/>
</dbReference>
<evidence type="ECO:0000256" key="1">
    <source>
        <dbReference type="ARBA" id="ARBA00000085"/>
    </source>
</evidence>
<dbReference type="OrthoDB" id="7052769at2"/>
<comment type="catalytic activity">
    <reaction evidence="1">
        <text>ATP + protein L-histidine = ADP + protein N-phospho-L-histidine.</text>
        <dbReference type="EC" id="2.7.13.3"/>
    </reaction>
</comment>
<evidence type="ECO:0000259" key="4">
    <source>
        <dbReference type="PROSITE" id="PS50112"/>
    </source>
</evidence>
<evidence type="ECO:0000256" key="2">
    <source>
        <dbReference type="ARBA" id="ARBA00012438"/>
    </source>
</evidence>
<dbReference type="STRING" id="1658765.Msub_11689"/>
<comment type="caution">
    <text evidence="6">The sequence shown here is derived from an EMBL/GenBank/DDBJ whole genome shotgun (WGS) entry which is preliminary data.</text>
</comment>
<sequence>MNDVPPSSVFSLHDADPQPGLILDGAGTVMVGNRAARNLCQTAGLTSPHRLLPTNAQALVNASLEQNRAIENVESRIPSELSETILMWTFIPDAETARVLARARDATQDVLTQEEATRSNRLYRLITENTTDLISRHAPDGRFIDATPASWRLLGYWPEELRGKPLEEVFRGNHVTQKLTETRNLLRDDGYATMTLEIIHRDGSRRWFEIASRAIRETYTGAVIEVISVSRDITADPVLLEQVLINLIRNGIEATIEARGEEAQSAPAQIVITTCINDQNETLIEVTDEGPGLDEQGIRQMFQPFYTSKPQGLGLGLSMSRSIIEGFGGFLDARPAATGGLSLICRFPASQSQKHRTATTENQPNA</sequence>
<dbReference type="InterPro" id="IPR004358">
    <property type="entry name" value="Sig_transdc_His_kin-like_C"/>
</dbReference>
<accession>A0A0J7JCD9</accession>
<dbReference type="Pfam" id="PF13426">
    <property type="entry name" value="PAS_9"/>
    <property type="match status" value="1"/>
</dbReference>
<dbReference type="SUPFAM" id="SSF55874">
    <property type="entry name" value="ATPase domain of HSP90 chaperone/DNA topoisomerase II/histidine kinase"/>
    <property type="match status" value="1"/>
</dbReference>
<dbReference type="InterPro" id="IPR003594">
    <property type="entry name" value="HATPase_dom"/>
</dbReference>
<dbReference type="EMBL" id="LFBU01000001">
    <property type="protein sequence ID" value="KMQ75481.1"/>
    <property type="molecule type" value="Genomic_DNA"/>
</dbReference>
<dbReference type="SMART" id="SM00086">
    <property type="entry name" value="PAC"/>
    <property type="match status" value="1"/>
</dbReference>
<dbReference type="InterPro" id="IPR000014">
    <property type="entry name" value="PAS"/>
</dbReference>
<dbReference type="PANTHER" id="PTHR43065">
    <property type="entry name" value="SENSOR HISTIDINE KINASE"/>
    <property type="match status" value="1"/>
</dbReference>
<dbReference type="PROSITE" id="PS50109">
    <property type="entry name" value="HIS_KIN"/>
    <property type="match status" value="1"/>
</dbReference>
<dbReference type="PROSITE" id="PS50113">
    <property type="entry name" value="PAC"/>
    <property type="match status" value="1"/>
</dbReference>
<dbReference type="EC" id="2.7.13.3" evidence="2"/>
<evidence type="ECO:0000313" key="6">
    <source>
        <dbReference type="EMBL" id="KMQ75481.1"/>
    </source>
</evidence>
<dbReference type="RefSeq" id="WP_048495567.1">
    <property type="nucleotide sequence ID" value="NZ_LFBU01000001.1"/>
</dbReference>
<dbReference type="AlphaFoldDB" id="A0A0J7JCD9"/>
<name>A0A0J7JCD9_9GAMM</name>
<organism evidence="6 7">
    <name type="scientific">Marinobacter subterrani</name>
    <dbReference type="NCBI Taxonomy" id="1658765"/>
    <lineage>
        <taxon>Bacteria</taxon>
        <taxon>Pseudomonadati</taxon>
        <taxon>Pseudomonadota</taxon>
        <taxon>Gammaproteobacteria</taxon>
        <taxon>Pseudomonadales</taxon>
        <taxon>Marinobacteraceae</taxon>
        <taxon>Marinobacter</taxon>
    </lineage>
</organism>
<dbReference type="PRINTS" id="PR00344">
    <property type="entry name" value="BCTRLSENSOR"/>
</dbReference>
<dbReference type="SMART" id="SM00091">
    <property type="entry name" value="PAS"/>
    <property type="match status" value="1"/>
</dbReference>
<dbReference type="Proteomes" id="UP000036102">
    <property type="component" value="Unassembled WGS sequence"/>
</dbReference>
<dbReference type="InterPro" id="IPR000700">
    <property type="entry name" value="PAS-assoc_C"/>
</dbReference>
<dbReference type="NCBIfam" id="TIGR00229">
    <property type="entry name" value="sensory_box"/>
    <property type="match status" value="1"/>
</dbReference>
<dbReference type="PANTHER" id="PTHR43065:SF42">
    <property type="entry name" value="TWO-COMPONENT SENSOR PPRA"/>
    <property type="match status" value="1"/>
</dbReference>
<evidence type="ECO:0000259" key="3">
    <source>
        <dbReference type="PROSITE" id="PS50109"/>
    </source>
</evidence>
<feature type="domain" description="PAS" evidence="4">
    <location>
        <begin position="119"/>
        <end position="189"/>
    </location>
</feature>
<dbReference type="Gene3D" id="3.30.565.10">
    <property type="entry name" value="Histidine kinase-like ATPase, C-terminal domain"/>
    <property type="match status" value="1"/>
</dbReference>
<gene>
    <name evidence="6" type="ORF">Msub_11689</name>
</gene>
<evidence type="ECO:0000259" key="5">
    <source>
        <dbReference type="PROSITE" id="PS50113"/>
    </source>
</evidence>